<reference evidence="5 6" key="1">
    <citation type="submission" date="2021-11" db="EMBL/GenBank/DDBJ databases">
        <authorList>
            <person name="Huq M.A."/>
        </authorList>
    </citation>
    <scope>NUCLEOTIDE SEQUENCE [LARGE SCALE GENOMIC DNA]</scope>
    <source>
        <strain evidence="5 6">MAHUQ-52</strain>
    </source>
</reference>
<dbReference type="InterPro" id="IPR032710">
    <property type="entry name" value="NTF2-like_dom_sf"/>
</dbReference>
<dbReference type="InterPro" id="IPR007379">
    <property type="entry name" value="Tim44-like_dom"/>
</dbReference>
<proteinExistence type="predicted"/>
<dbReference type="PANTHER" id="PTHR41542">
    <property type="entry name" value="BLL5807 PROTEIN"/>
    <property type="match status" value="1"/>
</dbReference>
<evidence type="ECO:0000256" key="3">
    <source>
        <dbReference type="SAM" id="SignalP"/>
    </source>
</evidence>
<name>A0ABS8IMJ7_9BURK</name>
<dbReference type="Proteomes" id="UP001198701">
    <property type="component" value="Unassembled WGS sequence"/>
</dbReference>
<feature type="transmembrane region" description="Helical" evidence="2">
    <location>
        <begin position="80"/>
        <end position="98"/>
    </location>
</feature>
<gene>
    <name evidence="5" type="ORF">LMJ30_00640</name>
</gene>
<sequence>MKKLLVTMMLAITTMSMVVEATARPLGGKRSFGRQSPAAMQKANTPPPAQAPMAAQRPAAAGAAAAAPAAAAAKGGMWKGMLGGALLGLGLGALLSSMGLSGAAASMIASILMIALLAMAGLFIWRMIKRKDTPANSRFEGFNKPVAAGAGAGAGAGTPEIGSALPRSGFQPAAQPSAFQPAQQMPASAGSSQPHVTTPYGVPSDFDSATFLRHAKSSFIRMQAAWDKADFNDLREFTTPEVYAELKMQIQERGDVADFTDVVSIDAELLGIETTATDYLASVKFTGKIKTDPTALAEPFTEVWNMSKPTDGSTGWVLAGIQQLS</sequence>
<feature type="compositionally biased region" description="Low complexity" evidence="1">
    <location>
        <begin position="170"/>
        <end position="189"/>
    </location>
</feature>
<feature type="transmembrane region" description="Helical" evidence="2">
    <location>
        <begin position="104"/>
        <end position="125"/>
    </location>
</feature>
<dbReference type="GO" id="GO:0005840">
    <property type="term" value="C:ribosome"/>
    <property type="evidence" value="ECO:0007669"/>
    <property type="project" value="UniProtKB-KW"/>
</dbReference>
<evidence type="ECO:0000256" key="1">
    <source>
        <dbReference type="SAM" id="MobiDB-lite"/>
    </source>
</evidence>
<evidence type="ECO:0000259" key="4">
    <source>
        <dbReference type="SMART" id="SM00978"/>
    </source>
</evidence>
<feature type="region of interest" description="Disordered" evidence="1">
    <location>
        <begin position="164"/>
        <end position="199"/>
    </location>
</feature>
<keyword evidence="5" id="KW-0687">Ribonucleoprotein</keyword>
<dbReference type="SUPFAM" id="SSF54427">
    <property type="entry name" value="NTF2-like"/>
    <property type="match status" value="1"/>
</dbReference>
<keyword evidence="2" id="KW-1133">Transmembrane helix</keyword>
<evidence type="ECO:0000313" key="5">
    <source>
        <dbReference type="EMBL" id="MCC6069465.1"/>
    </source>
</evidence>
<evidence type="ECO:0000313" key="6">
    <source>
        <dbReference type="Proteomes" id="UP001198701"/>
    </source>
</evidence>
<protein>
    <submittedName>
        <fullName evidence="5">39S ribosomal protein L45</fullName>
    </submittedName>
</protein>
<dbReference type="SMART" id="SM00978">
    <property type="entry name" value="Tim44"/>
    <property type="match status" value="1"/>
</dbReference>
<dbReference type="EMBL" id="JAJHPV010000002">
    <property type="protein sequence ID" value="MCC6069465.1"/>
    <property type="molecule type" value="Genomic_DNA"/>
</dbReference>
<keyword evidence="2" id="KW-0812">Transmembrane</keyword>
<keyword evidence="2" id="KW-0472">Membrane</keyword>
<feature type="domain" description="Tim44-like" evidence="4">
    <location>
        <begin position="192"/>
        <end position="323"/>
    </location>
</feature>
<feature type="region of interest" description="Disordered" evidence="1">
    <location>
        <begin position="29"/>
        <end position="55"/>
    </location>
</feature>
<keyword evidence="3" id="KW-0732">Signal</keyword>
<feature type="signal peptide" evidence="3">
    <location>
        <begin position="1"/>
        <end position="21"/>
    </location>
</feature>
<dbReference type="PANTHER" id="PTHR41542:SF1">
    <property type="entry name" value="BLL5807 PROTEIN"/>
    <property type="match status" value="1"/>
</dbReference>
<accession>A0ABS8IMJ7</accession>
<dbReference type="RefSeq" id="WP_229430399.1">
    <property type="nucleotide sequence ID" value="NZ_JAJHPV010000002.1"/>
</dbReference>
<feature type="chain" id="PRO_5046308864" evidence="3">
    <location>
        <begin position="22"/>
        <end position="325"/>
    </location>
</feature>
<evidence type="ECO:0000256" key="2">
    <source>
        <dbReference type="SAM" id="Phobius"/>
    </source>
</evidence>
<comment type="caution">
    <text evidence="5">The sequence shown here is derived from an EMBL/GenBank/DDBJ whole genome shotgun (WGS) entry which is preliminary data.</text>
</comment>
<dbReference type="Pfam" id="PF04280">
    <property type="entry name" value="Tim44"/>
    <property type="match status" value="1"/>
</dbReference>
<dbReference type="Gene3D" id="3.10.450.240">
    <property type="match status" value="1"/>
</dbReference>
<organism evidence="5 6">
    <name type="scientific">Massilia agrisoli</name>
    <dbReference type="NCBI Taxonomy" id="2892444"/>
    <lineage>
        <taxon>Bacteria</taxon>
        <taxon>Pseudomonadati</taxon>
        <taxon>Pseudomonadota</taxon>
        <taxon>Betaproteobacteria</taxon>
        <taxon>Burkholderiales</taxon>
        <taxon>Oxalobacteraceae</taxon>
        <taxon>Telluria group</taxon>
        <taxon>Massilia</taxon>
    </lineage>
</organism>
<keyword evidence="6" id="KW-1185">Reference proteome</keyword>
<keyword evidence="5" id="KW-0689">Ribosomal protein</keyword>